<evidence type="ECO:0008006" key="3">
    <source>
        <dbReference type="Google" id="ProtNLM"/>
    </source>
</evidence>
<keyword evidence="2" id="KW-1185">Reference proteome</keyword>
<dbReference type="PROSITE" id="PS51318">
    <property type="entry name" value="TAT"/>
    <property type="match status" value="1"/>
</dbReference>
<evidence type="ECO:0000313" key="1">
    <source>
        <dbReference type="EMBL" id="QDU80447.1"/>
    </source>
</evidence>
<dbReference type="InterPro" id="IPR006311">
    <property type="entry name" value="TAT_signal"/>
</dbReference>
<proteinExistence type="predicted"/>
<accession>A0A518CMJ8</accession>
<name>A0A518CMJ8_9PLAN</name>
<dbReference type="Gene3D" id="3.40.720.10">
    <property type="entry name" value="Alkaline Phosphatase, subunit A"/>
    <property type="match status" value="1"/>
</dbReference>
<dbReference type="EMBL" id="CP036281">
    <property type="protein sequence ID" value="QDU80447.1"/>
    <property type="molecule type" value="Genomic_DNA"/>
</dbReference>
<dbReference type="PANTHER" id="PTHR43737:SF1">
    <property type="entry name" value="DUF1501 DOMAIN-CONTAINING PROTEIN"/>
    <property type="match status" value="1"/>
</dbReference>
<dbReference type="RefSeq" id="WP_144995725.1">
    <property type="nucleotide sequence ID" value="NZ_CP036281.1"/>
</dbReference>
<dbReference type="Pfam" id="PF07394">
    <property type="entry name" value="DUF1501"/>
    <property type="match status" value="1"/>
</dbReference>
<dbReference type="PANTHER" id="PTHR43737">
    <property type="entry name" value="BLL7424 PROTEIN"/>
    <property type="match status" value="1"/>
</dbReference>
<organism evidence="1 2">
    <name type="scientific">Polystyrenella longa</name>
    <dbReference type="NCBI Taxonomy" id="2528007"/>
    <lineage>
        <taxon>Bacteria</taxon>
        <taxon>Pseudomonadati</taxon>
        <taxon>Planctomycetota</taxon>
        <taxon>Planctomycetia</taxon>
        <taxon>Planctomycetales</taxon>
        <taxon>Planctomycetaceae</taxon>
        <taxon>Polystyrenella</taxon>
    </lineage>
</organism>
<reference evidence="1 2" key="1">
    <citation type="submission" date="2019-02" db="EMBL/GenBank/DDBJ databases">
        <title>Deep-cultivation of Planctomycetes and their phenomic and genomic characterization uncovers novel biology.</title>
        <authorList>
            <person name="Wiegand S."/>
            <person name="Jogler M."/>
            <person name="Boedeker C."/>
            <person name="Pinto D."/>
            <person name="Vollmers J."/>
            <person name="Rivas-Marin E."/>
            <person name="Kohn T."/>
            <person name="Peeters S.H."/>
            <person name="Heuer A."/>
            <person name="Rast P."/>
            <person name="Oberbeckmann S."/>
            <person name="Bunk B."/>
            <person name="Jeske O."/>
            <person name="Meyerdierks A."/>
            <person name="Storesund J.E."/>
            <person name="Kallscheuer N."/>
            <person name="Luecker S."/>
            <person name="Lage O.M."/>
            <person name="Pohl T."/>
            <person name="Merkel B.J."/>
            <person name="Hornburger P."/>
            <person name="Mueller R.-W."/>
            <person name="Bruemmer F."/>
            <person name="Labrenz M."/>
            <person name="Spormann A.M."/>
            <person name="Op den Camp H."/>
            <person name="Overmann J."/>
            <person name="Amann R."/>
            <person name="Jetten M.S.M."/>
            <person name="Mascher T."/>
            <person name="Medema M.H."/>
            <person name="Devos D.P."/>
            <person name="Kaster A.-K."/>
            <person name="Ovreas L."/>
            <person name="Rohde M."/>
            <person name="Galperin M.Y."/>
            <person name="Jogler C."/>
        </authorList>
    </citation>
    <scope>NUCLEOTIDE SEQUENCE [LARGE SCALE GENOMIC DNA]</scope>
    <source>
        <strain evidence="1 2">Pla110</strain>
    </source>
</reference>
<dbReference type="InterPro" id="IPR017850">
    <property type="entry name" value="Alkaline_phosphatase_core_sf"/>
</dbReference>
<dbReference type="InterPro" id="IPR010869">
    <property type="entry name" value="DUF1501"/>
</dbReference>
<protein>
    <recommendedName>
        <fullName evidence="3">Sulfatase</fullName>
    </recommendedName>
</protein>
<evidence type="ECO:0000313" key="2">
    <source>
        <dbReference type="Proteomes" id="UP000317178"/>
    </source>
</evidence>
<gene>
    <name evidence="1" type="ORF">Pla110_21770</name>
</gene>
<dbReference type="Proteomes" id="UP000317178">
    <property type="component" value="Chromosome"/>
</dbReference>
<dbReference type="KEGG" id="plon:Pla110_21770"/>
<dbReference type="AlphaFoldDB" id="A0A518CMJ8"/>
<sequence>MSYLSQEHHQLLRRTFLKRSTLSVGTVALSSLLSESLLNPSPVQAEMKARLGLEPAVPNMPHLPPQIKRVIFLSMSGGPSQFETFDHKPKLDEMHGKPMPASVTSGQPIAQLQGQDLLCQKSMFKFNRHGESGQQISELFPHLGTVADDICIVRSMHTDQINHDPANTVMNTGTSISGRPSMGSWLLYGLGAETADLPGFVVLTSKGGRNPQPIATRQWHSGFLPGRYQGVEFYSQGDPVHFVRNPFGVDRDSQRRLVDTVGQLNRLQQQQRFDPEIETRINQYEMAFRMQASVPELMDIQDEPKHILDMYGTEGADGSYAYNCLLARRLAERGVRFIQLYHRGWDHHNDLNKYMKVCSNLTDQPTAALIQDLKQRDMLKDTLIVWTGEFGRTPMAQSNKGDTGRDHHMRSFSLFMCGGGIRGGQTYGATDELGYHATENPVHVNDLHATMLHLLGIEHKKLTYFYQGRQFRLTDVAGEVLHDILV</sequence>
<dbReference type="OrthoDB" id="127333at2"/>
<dbReference type="SUPFAM" id="SSF53649">
    <property type="entry name" value="Alkaline phosphatase-like"/>
    <property type="match status" value="1"/>
</dbReference>